<dbReference type="EMBL" id="JBAKFG010000002">
    <property type="protein sequence ID" value="MEX0373235.1"/>
    <property type="molecule type" value="Genomic_DNA"/>
</dbReference>
<dbReference type="Proteomes" id="UP001556636">
    <property type="component" value="Unassembled WGS sequence"/>
</dbReference>
<organism evidence="3 4">
    <name type="scientific">Spiribacter roseus</name>
    <dbReference type="NCBI Taxonomy" id="1855875"/>
    <lineage>
        <taxon>Bacteria</taxon>
        <taxon>Pseudomonadati</taxon>
        <taxon>Pseudomonadota</taxon>
        <taxon>Gammaproteobacteria</taxon>
        <taxon>Chromatiales</taxon>
        <taxon>Ectothiorhodospiraceae</taxon>
        <taxon>Spiribacter</taxon>
    </lineage>
</organism>
<accession>A0ABV3RYG3</accession>
<evidence type="ECO:0000256" key="1">
    <source>
        <dbReference type="ARBA" id="ARBA00022723"/>
    </source>
</evidence>
<evidence type="ECO:0000313" key="4">
    <source>
        <dbReference type="Proteomes" id="UP001556636"/>
    </source>
</evidence>
<keyword evidence="1" id="KW-0479">Metal-binding</keyword>
<gene>
    <name evidence="3" type="ORF">V6X51_07255</name>
</gene>
<dbReference type="PANTHER" id="PTHR11820">
    <property type="entry name" value="ACYLPYRUVASE"/>
    <property type="match status" value="1"/>
</dbReference>
<dbReference type="InterPro" id="IPR036663">
    <property type="entry name" value="Fumarylacetoacetase_C_sf"/>
</dbReference>
<keyword evidence="4" id="KW-1185">Reference proteome</keyword>
<dbReference type="RefSeq" id="WP_200835576.1">
    <property type="nucleotide sequence ID" value="NZ_JBAKFG010000002.1"/>
</dbReference>
<dbReference type="SUPFAM" id="SSF56529">
    <property type="entry name" value="FAH"/>
    <property type="match status" value="1"/>
</dbReference>
<sequence length="229" mass="24448">MSDPVIPLPPRWMLPVTGGGGFPVRRVYCVGRNYADHAAEMGHDPNREPPFFFQKNPENLRTDGLFPYPAGSRDVQHEIELMVGLAEGGRDISTARALGCVWGYGVALDMTARDLQAQAKARGRPWIDAKAFDDAAPCSALTPVDQCGDHAEGAIELAVNGEVRQRGNLNQQIWSLPEVIAALSARFTLAAGDIILTGTPAGVAPVIPGDRLVGHIEAMGSVDVTVTRG</sequence>
<dbReference type="GO" id="GO:0016787">
    <property type="term" value="F:hydrolase activity"/>
    <property type="evidence" value="ECO:0007669"/>
    <property type="project" value="UniProtKB-KW"/>
</dbReference>
<keyword evidence="3" id="KW-0378">Hydrolase</keyword>
<proteinExistence type="predicted"/>
<dbReference type="PANTHER" id="PTHR11820:SF90">
    <property type="entry name" value="FLUTATHIONE S-TRANSFERASE"/>
    <property type="match status" value="1"/>
</dbReference>
<dbReference type="Pfam" id="PF01557">
    <property type="entry name" value="FAA_hydrolase"/>
    <property type="match status" value="1"/>
</dbReference>
<evidence type="ECO:0000313" key="3">
    <source>
        <dbReference type="EMBL" id="MEX0373235.1"/>
    </source>
</evidence>
<feature type="domain" description="Fumarylacetoacetase-like C-terminal" evidence="2">
    <location>
        <begin position="27"/>
        <end position="226"/>
    </location>
</feature>
<reference evidence="3 4" key="1">
    <citation type="submission" date="2024-02" db="EMBL/GenBank/DDBJ databases">
        <title>New especies of Spiribacter isolated from saline water.</title>
        <authorList>
            <person name="Leon M.J."/>
            <person name="De La Haba R."/>
            <person name="Sanchez-Porro C."/>
            <person name="Ventosa A."/>
        </authorList>
    </citation>
    <scope>NUCLEOTIDE SEQUENCE [LARGE SCALE GENOMIC DNA]</scope>
    <source>
        <strain evidence="4">ag22IC6-196</strain>
    </source>
</reference>
<comment type="caution">
    <text evidence="3">The sequence shown here is derived from an EMBL/GenBank/DDBJ whole genome shotgun (WGS) entry which is preliminary data.</text>
</comment>
<dbReference type="InterPro" id="IPR011234">
    <property type="entry name" value="Fumarylacetoacetase-like_C"/>
</dbReference>
<name>A0ABV3RYG3_9GAMM</name>
<protein>
    <submittedName>
        <fullName evidence="3">Fumarylacetoacetate hydrolase family protein</fullName>
    </submittedName>
</protein>
<dbReference type="Gene3D" id="3.90.850.10">
    <property type="entry name" value="Fumarylacetoacetase-like, C-terminal domain"/>
    <property type="match status" value="1"/>
</dbReference>
<evidence type="ECO:0000259" key="2">
    <source>
        <dbReference type="Pfam" id="PF01557"/>
    </source>
</evidence>